<proteinExistence type="inferred from homology"/>
<gene>
    <name evidence="4" type="ORF">DFJ69_2013</name>
</gene>
<evidence type="ECO:0000313" key="5">
    <source>
        <dbReference type="Proteomes" id="UP000256661"/>
    </source>
</evidence>
<dbReference type="EMBL" id="QTTT01000001">
    <property type="protein sequence ID" value="REE96575.1"/>
    <property type="molecule type" value="Genomic_DNA"/>
</dbReference>
<dbReference type="InterPro" id="IPR000120">
    <property type="entry name" value="Amidase"/>
</dbReference>
<sequence>MTLHRYPELDATSIADLVTRRQISATEIVRAALARRDLLEPRLRAFRSCTSEQALADAQAVDRAVARGERLRLAGVPIAVKAWEPLTSDQMRRLRREGCVVIGLTSVPGPGTEWQTWGRTDAGPTTNPWRADRSPGGSSAGSAAAVAAGVVPLATASDGAGSCRIPAAWCGVLGLKAGRGLLPSRDTTGLAVTGAIVRTARDAALHLSVLLDRPVLLDAGHRGVPAAAWSATLGYADVAPEQARIARAAAGLLAEHGRVRWRHRPLRLADPEPAWRALRGMTADPTAAEAVRTVNAARLHALFDEVDVLFTPTTPFPPHGHDGPGDTMTVSLTWGFNVSGHPAISIPAGLASDGTPVGLQAVTRPGEESTLLHLATALEHLQPWPPPPIPA</sequence>
<dbReference type="RefSeq" id="WP_211328569.1">
    <property type="nucleotide sequence ID" value="NZ_QTTT01000001.1"/>
</dbReference>
<dbReference type="PANTHER" id="PTHR11895">
    <property type="entry name" value="TRANSAMIDASE"/>
    <property type="match status" value="1"/>
</dbReference>
<dbReference type="Pfam" id="PF01425">
    <property type="entry name" value="Amidase"/>
    <property type="match status" value="3"/>
</dbReference>
<organism evidence="4 5">
    <name type="scientific">Thermomonospora umbrina</name>
    <dbReference type="NCBI Taxonomy" id="111806"/>
    <lineage>
        <taxon>Bacteria</taxon>
        <taxon>Bacillati</taxon>
        <taxon>Actinomycetota</taxon>
        <taxon>Actinomycetes</taxon>
        <taxon>Streptosporangiales</taxon>
        <taxon>Thermomonosporaceae</taxon>
        <taxon>Thermomonospora</taxon>
    </lineage>
</organism>
<dbReference type="SUPFAM" id="SSF75304">
    <property type="entry name" value="Amidase signature (AS) enzymes"/>
    <property type="match status" value="1"/>
</dbReference>
<comment type="caution">
    <text evidence="4">The sequence shown here is derived from an EMBL/GenBank/DDBJ whole genome shotgun (WGS) entry which is preliminary data.</text>
</comment>
<feature type="domain" description="Amidase" evidence="3">
    <location>
        <begin position="27"/>
        <end position="81"/>
    </location>
</feature>
<dbReference type="PANTHER" id="PTHR11895:SF7">
    <property type="entry name" value="GLUTAMYL-TRNA(GLN) AMIDOTRANSFERASE SUBUNIT A, MITOCHONDRIAL"/>
    <property type="match status" value="1"/>
</dbReference>
<accession>A0A3D9SUB4</accession>
<feature type="domain" description="Amidase" evidence="3">
    <location>
        <begin position="88"/>
        <end position="211"/>
    </location>
</feature>
<dbReference type="Proteomes" id="UP000256661">
    <property type="component" value="Unassembled WGS sequence"/>
</dbReference>
<dbReference type="InterPro" id="IPR036928">
    <property type="entry name" value="AS_sf"/>
</dbReference>
<protein>
    <submittedName>
        <fullName evidence="4">Asp-tRNA(Asn)/Glu-tRNA(Gln) amidotransferase A subunit family amidase</fullName>
    </submittedName>
</protein>
<dbReference type="InterPro" id="IPR023631">
    <property type="entry name" value="Amidase_dom"/>
</dbReference>
<feature type="region of interest" description="Disordered" evidence="2">
    <location>
        <begin position="112"/>
        <end position="140"/>
    </location>
</feature>
<reference evidence="4 5" key="1">
    <citation type="submission" date="2018-08" db="EMBL/GenBank/DDBJ databases">
        <title>Sequencing the genomes of 1000 actinobacteria strains.</title>
        <authorList>
            <person name="Klenk H.-P."/>
        </authorList>
    </citation>
    <scope>NUCLEOTIDE SEQUENCE [LARGE SCALE GENOMIC DNA]</scope>
    <source>
        <strain evidence="4 5">DSM 43927</strain>
    </source>
</reference>
<keyword evidence="5" id="KW-1185">Reference proteome</keyword>
<name>A0A3D9SUB4_9ACTN</name>
<evidence type="ECO:0000256" key="1">
    <source>
        <dbReference type="ARBA" id="ARBA00009199"/>
    </source>
</evidence>
<evidence type="ECO:0000313" key="4">
    <source>
        <dbReference type="EMBL" id="REE96575.1"/>
    </source>
</evidence>
<evidence type="ECO:0000256" key="2">
    <source>
        <dbReference type="SAM" id="MobiDB-lite"/>
    </source>
</evidence>
<comment type="similarity">
    <text evidence="1">Belongs to the amidase family.</text>
</comment>
<dbReference type="AlphaFoldDB" id="A0A3D9SUB4"/>
<keyword evidence="4" id="KW-0808">Transferase</keyword>
<feature type="compositionally biased region" description="Polar residues" evidence="2">
    <location>
        <begin position="113"/>
        <end position="128"/>
    </location>
</feature>
<dbReference type="Gene3D" id="3.90.1300.10">
    <property type="entry name" value="Amidase signature (AS) domain"/>
    <property type="match status" value="2"/>
</dbReference>
<dbReference type="GO" id="GO:0016740">
    <property type="term" value="F:transferase activity"/>
    <property type="evidence" value="ECO:0007669"/>
    <property type="project" value="UniProtKB-KW"/>
</dbReference>
<feature type="domain" description="Amidase" evidence="3">
    <location>
        <begin position="287"/>
        <end position="372"/>
    </location>
</feature>
<evidence type="ECO:0000259" key="3">
    <source>
        <dbReference type="Pfam" id="PF01425"/>
    </source>
</evidence>